<keyword evidence="3" id="KW-1185">Reference proteome</keyword>
<evidence type="ECO:0000256" key="1">
    <source>
        <dbReference type="SAM" id="MobiDB-lite"/>
    </source>
</evidence>
<name>C1FEY6_MICCC</name>
<dbReference type="EMBL" id="CP001574">
    <property type="protein sequence ID" value="ACO68656.1"/>
    <property type="molecule type" value="Genomic_DNA"/>
</dbReference>
<dbReference type="RefSeq" id="XP_002507398.1">
    <property type="nucleotide sequence ID" value="XM_002507352.1"/>
</dbReference>
<evidence type="ECO:0000313" key="3">
    <source>
        <dbReference type="Proteomes" id="UP000002009"/>
    </source>
</evidence>
<feature type="region of interest" description="Disordered" evidence="1">
    <location>
        <begin position="76"/>
        <end position="250"/>
    </location>
</feature>
<feature type="compositionally biased region" description="Pro residues" evidence="1">
    <location>
        <begin position="98"/>
        <end position="111"/>
    </location>
</feature>
<feature type="compositionally biased region" description="Polar residues" evidence="1">
    <location>
        <begin position="240"/>
        <end position="250"/>
    </location>
</feature>
<dbReference type="Proteomes" id="UP000002009">
    <property type="component" value="Chromosome 1"/>
</dbReference>
<accession>C1FEY6</accession>
<gene>
    <name evidence="2" type="ORF">MICPUN_107633</name>
</gene>
<proteinExistence type="predicted"/>
<feature type="compositionally biased region" description="Polar residues" evidence="1">
    <location>
        <begin position="186"/>
        <end position="197"/>
    </location>
</feature>
<sequence length="250" mass="25902">MSQLTLAWAVNQSRRVFRAKKKQVHPEDVSSAGTDGGGSSYHGSPAKSRGVGIGNQGRAKKPGCLGALMALMGFGRGGSKVRAAARQMRRRRAGDPNNRPPGSPGFGPPASPLSRGGLLSSGGSSSRSVFKSPVSPSPMPRPELDIAGHRPRSTGGLDGRAASRGQSAEHLEGGMGYRDADEFSIGATNSREFSTNVRRSRLGPAAPPPSIASGFEELDETLVDDDDSAPRIGTPGRATSMGNASWTQPG</sequence>
<dbReference type="KEGG" id="mis:MICPUN_107633"/>
<reference evidence="2 3" key="1">
    <citation type="journal article" date="2009" name="Science">
        <title>Green evolution and dynamic adaptations revealed by genomes of the marine picoeukaryotes Micromonas.</title>
        <authorList>
            <person name="Worden A.Z."/>
            <person name="Lee J.H."/>
            <person name="Mock T."/>
            <person name="Rouze P."/>
            <person name="Simmons M.P."/>
            <person name="Aerts A.L."/>
            <person name="Allen A.E."/>
            <person name="Cuvelier M.L."/>
            <person name="Derelle E."/>
            <person name="Everett M.V."/>
            <person name="Foulon E."/>
            <person name="Grimwood J."/>
            <person name="Gundlach H."/>
            <person name="Henrissat B."/>
            <person name="Napoli C."/>
            <person name="McDonald S.M."/>
            <person name="Parker M.S."/>
            <person name="Rombauts S."/>
            <person name="Salamov A."/>
            <person name="Von Dassow P."/>
            <person name="Badger J.H."/>
            <person name="Coutinho P.M."/>
            <person name="Demir E."/>
            <person name="Dubchak I."/>
            <person name="Gentemann C."/>
            <person name="Eikrem W."/>
            <person name="Gready J.E."/>
            <person name="John U."/>
            <person name="Lanier W."/>
            <person name="Lindquist E.A."/>
            <person name="Lucas S."/>
            <person name="Mayer K.F."/>
            <person name="Moreau H."/>
            <person name="Not F."/>
            <person name="Otillar R."/>
            <person name="Panaud O."/>
            <person name="Pangilinan J."/>
            <person name="Paulsen I."/>
            <person name="Piegu B."/>
            <person name="Poliakov A."/>
            <person name="Robbens S."/>
            <person name="Schmutz J."/>
            <person name="Toulza E."/>
            <person name="Wyss T."/>
            <person name="Zelensky A."/>
            <person name="Zhou K."/>
            <person name="Armbrust E.V."/>
            <person name="Bhattacharya D."/>
            <person name="Goodenough U.W."/>
            <person name="Van de Peer Y."/>
            <person name="Grigoriev I.V."/>
        </authorList>
    </citation>
    <scope>NUCLEOTIDE SEQUENCE [LARGE SCALE GENOMIC DNA]</scope>
    <source>
        <strain evidence="3">RCC299 / NOUM17</strain>
    </source>
</reference>
<feature type="compositionally biased region" description="Acidic residues" evidence="1">
    <location>
        <begin position="216"/>
        <end position="227"/>
    </location>
</feature>
<evidence type="ECO:0000313" key="2">
    <source>
        <dbReference type="EMBL" id="ACO68656.1"/>
    </source>
</evidence>
<feature type="region of interest" description="Disordered" evidence="1">
    <location>
        <begin position="18"/>
        <end position="60"/>
    </location>
</feature>
<dbReference type="GeneID" id="8250696"/>
<dbReference type="InParanoid" id="C1FEY6"/>
<feature type="compositionally biased region" description="Low complexity" evidence="1">
    <location>
        <begin position="112"/>
        <end position="134"/>
    </location>
</feature>
<dbReference type="AlphaFoldDB" id="C1FEY6"/>
<protein>
    <submittedName>
        <fullName evidence="2">Uncharacterized protein</fullName>
    </submittedName>
</protein>
<organism evidence="2 3">
    <name type="scientific">Micromonas commoda (strain RCC299 / NOUM17 / CCMP2709)</name>
    <name type="common">Picoplanktonic green alga</name>
    <dbReference type="NCBI Taxonomy" id="296587"/>
    <lineage>
        <taxon>Eukaryota</taxon>
        <taxon>Viridiplantae</taxon>
        <taxon>Chlorophyta</taxon>
        <taxon>Mamiellophyceae</taxon>
        <taxon>Mamiellales</taxon>
        <taxon>Mamiellaceae</taxon>
        <taxon>Micromonas</taxon>
    </lineage>
</organism>